<dbReference type="EMBL" id="BMXG01000016">
    <property type="protein sequence ID" value="GHC06832.1"/>
    <property type="molecule type" value="Genomic_DNA"/>
</dbReference>
<keyword evidence="2" id="KW-1185">Reference proteome</keyword>
<gene>
    <name evidence="1" type="ORF">GCM10007047_24850</name>
</gene>
<organism evidence="1 2">
    <name type="scientific">Cerasicoccus arenae</name>
    <dbReference type="NCBI Taxonomy" id="424488"/>
    <lineage>
        <taxon>Bacteria</taxon>
        <taxon>Pseudomonadati</taxon>
        <taxon>Verrucomicrobiota</taxon>
        <taxon>Opitutia</taxon>
        <taxon>Puniceicoccales</taxon>
        <taxon>Cerasicoccaceae</taxon>
        <taxon>Cerasicoccus</taxon>
    </lineage>
</organism>
<dbReference type="PANTHER" id="PTHR21485:SF6">
    <property type="entry name" value="N-ACYLNEURAMINATE CYTIDYLYLTRANSFERASE-RELATED"/>
    <property type="match status" value="1"/>
</dbReference>
<proteinExistence type="predicted"/>
<comment type="caution">
    <text evidence="1">The sequence shown here is derived from an EMBL/GenBank/DDBJ whole genome shotgun (WGS) entry which is preliminary data.</text>
</comment>
<reference evidence="1" key="1">
    <citation type="journal article" date="2014" name="Int. J. Syst. Evol. Microbiol.">
        <title>Complete genome sequence of Corynebacterium casei LMG S-19264T (=DSM 44701T), isolated from a smear-ripened cheese.</title>
        <authorList>
            <consortium name="US DOE Joint Genome Institute (JGI-PGF)"/>
            <person name="Walter F."/>
            <person name="Albersmeier A."/>
            <person name="Kalinowski J."/>
            <person name="Ruckert C."/>
        </authorList>
    </citation>
    <scope>NUCLEOTIDE SEQUENCE</scope>
    <source>
        <strain evidence="1">KCTC 12870</strain>
    </source>
</reference>
<dbReference type="InterPro" id="IPR050793">
    <property type="entry name" value="CMP-NeuNAc_synthase"/>
</dbReference>
<dbReference type="PANTHER" id="PTHR21485">
    <property type="entry name" value="HAD SUPERFAMILY MEMBERS CMAS AND KDSC"/>
    <property type="match status" value="1"/>
</dbReference>
<dbReference type="GO" id="GO:0008781">
    <property type="term" value="F:N-acylneuraminate cytidylyltransferase activity"/>
    <property type="evidence" value="ECO:0007669"/>
    <property type="project" value="TreeGrafter"/>
</dbReference>
<evidence type="ECO:0000313" key="2">
    <source>
        <dbReference type="Proteomes" id="UP000642829"/>
    </source>
</evidence>
<evidence type="ECO:0008006" key="3">
    <source>
        <dbReference type="Google" id="ProtNLM"/>
    </source>
</evidence>
<dbReference type="Gene3D" id="3.90.550.10">
    <property type="entry name" value="Spore Coat Polysaccharide Biosynthesis Protein SpsA, Chain A"/>
    <property type="match status" value="1"/>
</dbReference>
<dbReference type="RefSeq" id="WP_189515664.1">
    <property type="nucleotide sequence ID" value="NZ_BMXG01000016.1"/>
</dbReference>
<dbReference type="AlphaFoldDB" id="A0A8J3DJ47"/>
<name>A0A8J3DJ47_9BACT</name>
<dbReference type="Proteomes" id="UP000642829">
    <property type="component" value="Unassembled WGS sequence"/>
</dbReference>
<dbReference type="SUPFAM" id="SSF53448">
    <property type="entry name" value="Nucleotide-diphospho-sugar transferases"/>
    <property type="match status" value="1"/>
</dbReference>
<protein>
    <recommendedName>
        <fullName evidence="3">Acylneuraminate cytidylyltransferase</fullName>
    </recommendedName>
</protein>
<dbReference type="InterPro" id="IPR003329">
    <property type="entry name" value="Cytidylyl_trans"/>
</dbReference>
<reference evidence="1" key="2">
    <citation type="submission" date="2020-09" db="EMBL/GenBank/DDBJ databases">
        <authorList>
            <person name="Sun Q."/>
            <person name="Kim S."/>
        </authorList>
    </citation>
    <scope>NUCLEOTIDE SEQUENCE</scope>
    <source>
        <strain evidence="1">KCTC 12870</strain>
    </source>
</reference>
<dbReference type="InterPro" id="IPR029044">
    <property type="entry name" value="Nucleotide-diphossugar_trans"/>
</dbReference>
<dbReference type="Pfam" id="PF02348">
    <property type="entry name" value="CTP_transf_3"/>
    <property type="match status" value="1"/>
</dbReference>
<accession>A0A8J3DJ47</accession>
<sequence>MKIALQIPIKARSSTRVPNKNFRNLAGKPFSTWLLDELHEHMPAEWDIYIDSENRSTHDFFKDRYGDRFKFHQRSEWFASDAANGNHLMSQFATLHDSYDIFAQVYVTAITLPGSIIRESIESFSNSLDRYDSMFLVTEKTGWFWFNGQAMNYDPHRPNGLPRSQDAIVLEETTGLYAITKDAALRTGCRIGSNPMMFKVPQSSGFDVDTMEDFEEARRLLSMTQPSE</sequence>
<evidence type="ECO:0000313" key="1">
    <source>
        <dbReference type="EMBL" id="GHC06832.1"/>
    </source>
</evidence>